<dbReference type="Pfam" id="PF00076">
    <property type="entry name" value="RRM_1"/>
    <property type="match status" value="1"/>
</dbReference>
<dbReference type="AlphaFoldDB" id="A0AAW1MWS5"/>
<dbReference type="SMART" id="SM00360">
    <property type="entry name" value="RRM"/>
    <property type="match status" value="1"/>
</dbReference>
<dbReference type="GO" id="GO:0003723">
    <property type="term" value="F:RNA binding"/>
    <property type="evidence" value="ECO:0007669"/>
    <property type="project" value="UniProtKB-UniRule"/>
</dbReference>
<feature type="domain" description="RRM" evidence="3">
    <location>
        <begin position="49"/>
        <end position="97"/>
    </location>
</feature>
<evidence type="ECO:0000256" key="2">
    <source>
        <dbReference type="PROSITE-ProRule" id="PRU00176"/>
    </source>
</evidence>
<dbReference type="EMBL" id="JASPKY010000025">
    <property type="protein sequence ID" value="KAK9751811.1"/>
    <property type="molecule type" value="Genomic_DNA"/>
</dbReference>
<evidence type="ECO:0000256" key="1">
    <source>
        <dbReference type="ARBA" id="ARBA00022884"/>
    </source>
</evidence>
<organism evidence="4 5">
    <name type="scientific">Popillia japonica</name>
    <name type="common">Japanese beetle</name>
    <dbReference type="NCBI Taxonomy" id="7064"/>
    <lineage>
        <taxon>Eukaryota</taxon>
        <taxon>Metazoa</taxon>
        <taxon>Ecdysozoa</taxon>
        <taxon>Arthropoda</taxon>
        <taxon>Hexapoda</taxon>
        <taxon>Insecta</taxon>
        <taxon>Pterygota</taxon>
        <taxon>Neoptera</taxon>
        <taxon>Endopterygota</taxon>
        <taxon>Coleoptera</taxon>
        <taxon>Polyphaga</taxon>
        <taxon>Scarabaeiformia</taxon>
        <taxon>Scarabaeidae</taxon>
        <taxon>Rutelinae</taxon>
        <taxon>Popillia</taxon>
    </lineage>
</organism>
<proteinExistence type="predicted"/>
<dbReference type="InterPro" id="IPR035979">
    <property type="entry name" value="RBD_domain_sf"/>
</dbReference>
<dbReference type="PANTHER" id="PTHR48024:SF56">
    <property type="entry name" value="HETEROGENEOUS NUCLEAR RIBONUCLEOPROTEIN A0"/>
    <property type="match status" value="1"/>
</dbReference>
<dbReference type="PANTHER" id="PTHR48024">
    <property type="entry name" value="GEO13361P1-RELATED"/>
    <property type="match status" value="1"/>
</dbReference>
<dbReference type="Proteomes" id="UP001458880">
    <property type="component" value="Unassembled WGS sequence"/>
</dbReference>
<dbReference type="InterPro" id="IPR050886">
    <property type="entry name" value="RNA-binding_reg"/>
</dbReference>
<dbReference type="InterPro" id="IPR012677">
    <property type="entry name" value="Nucleotide-bd_a/b_plait_sf"/>
</dbReference>
<evidence type="ECO:0000313" key="5">
    <source>
        <dbReference type="Proteomes" id="UP001458880"/>
    </source>
</evidence>
<evidence type="ECO:0000259" key="3">
    <source>
        <dbReference type="PROSITE" id="PS50102"/>
    </source>
</evidence>
<protein>
    <submittedName>
        <fullName evidence="4">RNA recognition motif</fullName>
    </submittedName>
</protein>
<reference evidence="4 5" key="1">
    <citation type="journal article" date="2024" name="BMC Genomics">
        <title>De novo assembly and annotation of Popillia japonica's genome with initial clues to its potential as an invasive pest.</title>
        <authorList>
            <person name="Cucini C."/>
            <person name="Boschi S."/>
            <person name="Funari R."/>
            <person name="Cardaioli E."/>
            <person name="Iannotti N."/>
            <person name="Marturano G."/>
            <person name="Paoli F."/>
            <person name="Bruttini M."/>
            <person name="Carapelli A."/>
            <person name="Frati F."/>
            <person name="Nardi F."/>
        </authorList>
    </citation>
    <scope>NUCLEOTIDE SEQUENCE [LARGE SCALE GENOMIC DNA]</scope>
    <source>
        <strain evidence="4">DMR45628</strain>
    </source>
</reference>
<evidence type="ECO:0000313" key="4">
    <source>
        <dbReference type="EMBL" id="KAK9751811.1"/>
    </source>
</evidence>
<sequence>MLTMSTLMMPAPAMTAMSTPAPLQVANKLEPAAKLSINHNTTNNKAEHHHIFVGDLSPEIETQTLREAFAAFGEISDCRVVRDPQTLKSKGYGFVSFIKKAVSLKFSTHYVLFLSKKILSTAPDKLSP</sequence>
<dbReference type="SUPFAM" id="SSF54928">
    <property type="entry name" value="RNA-binding domain, RBD"/>
    <property type="match status" value="1"/>
</dbReference>
<accession>A0AAW1MWS5</accession>
<dbReference type="Gene3D" id="3.30.70.330">
    <property type="match status" value="1"/>
</dbReference>
<comment type="caution">
    <text evidence="4">The sequence shown here is derived from an EMBL/GenBank/DDBJ whole genome shotgun (WGS) entry which is preliminary data.</text>
</comment>
<gene>
    <name evidence="4" type="ORF">QE152_g4652</name>
</gene>
<dbReference type="InterPro" id="IPR000504">
    <property type="entry name" value="RRM_dom"/>
</dbReference>
<keyword evidence="5" id="KW-1185">Reference proteome</keyword>
<dbReference type="PROSITE" id="PS50102">
    <property type="entry name" value="RRM"/>
    <property type="match status" value="1"/>
</dbReference>
<name>A0AAW1MWS5_POPJA</name>
<keyword evidence="1 2" id="KW-0694">RNA-binding</keyword>